<proteinExistence type="predicted"/>
<dbReference type="RefSeq" id="WP_149898017.1">
    <property type="nucleotide sequence ID" value="NZ_QRFF01000001.1"/>
</dbReference>
<dbReference type="EMBL" id="QRFF01000001">
    <property type="protein sequence ID" value="KAA3504569.1"/>
    <property type="molecule type" value="Genomic_DNA"/>
</dbReference>
<comment type="caution">
    <text evidence="1">The sequence shown here is derived from an EMBL/GenBank/DDBJ whole genome shotgun (WGS) entry which is preliminary data.</text>
</comment>
<protein>
    <submittedName>
        <fullName evidence="1">Uncharacterized protein</fullName>
    </submittedName>
</protein>
<evidence type="ECO:0000313" key="1">
    <source>
        <dbReference type="EMBL" id="KAA3504569.1"/>
    </source>
</evidence>
<sequence>MPPKKGTKAYKEEYIYIHYGIHMDTLDVVSIWERRDGRLSLGDFNHYTMPGRNQISEMIIVFGVGDVVTIPVGMDATSTRERLAKLSEEKKAERAAKA</sequence>
<gene>
    <name evidence="1" type="ORF">DXM27_04970</name>
</gene>
<reference evidence="1 2" key="1">
    <citation type="submission" date="2018-08" db="EMBL/GenBank/DDBJ databases">
        <title>Crown Gall in kiwifruit.</title>
        <authorList>
            <person name="Visnovsky S.B."/>
            <person name="Pitman A.R."/>
        </authorList>
    </citation>
    <scope>NUCLEOTIDE SEQUENCE [LARGE SCALE GENOMIC DNA]</scope>
    <source>
        <strain evidence="1 2">SBV_302_78_2</strain>
    </source>
</reference>
<organism evidence="1 2">
    <name type="scientific">Rhizobium rhizogenes</name>
    <name type="common">Agrobacterium rhizogenes</name>
    <dbReference type="NCBI Taxonomy" id="359"/>
    <lineage>
        <taxon>Bacteria</taxon>
        <taxon>Pseudomonadati</taxon>
        <taxon>Pseudomonadota</taxon>
        <taxon>Alphaproteobacteria</taxon>
        <taxon>Hyphomicrobiales</taxon>
        <taxon>Rhizobiaceae</taxon>
        <taxon>Rhizobium/Agrobacterium group</taxon>
        <taxon>Rhizobium</taxon>
    </lineage>
</organism>
<dbReference type="Proteomes" id="UP000473658">
    <property type="component" value="Unassembled WGS sequence"/>
</dbReference>
<accession>A0AA88F3H9</accession>
<name>A0AA88F3H9_RHIRH</name>
<dbReference type="AlphaFoldDB" id="A0AA88F3H9"/>
<evidence type="ECO:0000313" key="2">
    <source>
        <dbReference type="Proteomes" id="UP000473658"/>
    </source>
</evidence>